<reference evidence="2" key="1">
    <citation type="journal article" date="2019" name="Int. J. Syst. Evol. Microbiol.">
        <title>The Global Catalogue of Microorganisms (GCM) 10K type strain sequencing project: providing services to taxonomists for standard genome sequencing and annotation.</title>
        <authorList>
            <consortium name="The Broad Institute Genomics Platform"/>
            <consortium name="The Broad Institute Genome Sequencing Center for Infectious Disease"/>
            <person name="Wu L."/>
            <person name="Ma J."/>
        </authorList>
    </citation>
    <scope>NUCLEOTIDE SEQUENCE [LARGE SCALE GENOMIC DNA]</scope>
    <source>
        <strain evidence="2">KCTC 42182</strain>
    </source>
</reference>
<dbReference type="Pfam" id="PF25212">
    <property type="entry name" value="HVO_A0114"/>
    <property type="match status" value="1"/>
</dbReference>
<dbReference type="Proteomes" id="UP001595711">
    <property type="component" value="Unassembled WGS sequence"/>
</dbReference>
<keyword evidence="2" id="KW-1185">Reference proteome</keyword>
<comment type="caution">
    <text evidence="1">The sequence shown here is derived from an EMBL/GenBank/DDBJ whole genome shotgun (WGS) entry which is preliminary data.</text>
</comment>
<evidence type="ECO:0000313" key="2">
    <source>
        <dbReference type="Proteomes" id="UP001595711"/>
    </source>
</evidence>
<protein>
    <submittedName>
        <fullName evidence="1">Transcriptional regulator</fullName>
    </submittedName>
</protein>
<dbReference type="SUPFAM" id="SSF46785">
    <property type="entry name" value="Winged helix' DNA-binding domain"/>
    <property type="match status" value="1"/>
</dbReference>
<proteinExistence type="predicted"/>
<dbReference type="InterPro" id="IPR036388">
    <property type="entry name" value="WH-like_DNA-bd_sf"/>
</dbReference>
<evidence type="ECO:0000313" key="1">
    <source>
        <dbReference type="EMBL" id="MFC3674998.1"/>
    </source>
</evidence>
<accession>A0ABV7VFM3</accession>
<sequence length="117" mass="13037">MKTVLIDVCSLSAVKQRVAETFKTGKRQPPRISFPTHELFWKILTPKRMDLLKAMAGAGPLGVREIARLVERDVKGVHTDLTALCKTGIVERVDDAKYQFPYDALHIDFTVIGSKAA</sequence>
<dbReference type="InterPro" id="IPR036390">
    <property type="entry name" value="WH_DNA-bd_sf"/>
</dbReference>
<dbReference type="EMBL" id="JBHRYJ010000001">
    <property type="protein sequence ID" value="MFC3674998.1"/>
    <property type="molecule type" value="Genomic_DNA"/>
</dbReference>
<organism evidence="1 2">
    <name type="scientific">Ferrovibrio xuzhouensis</name>
    <dbReference type="NCBI Taxonomy" id="1576914"/>
    <lineage>
        <taxon>Bacteria</taxon>
        <taxon>Pseudomonadati</taxon>
        <taxon>Pseudomonadota</taxon>
        <taxon>Alphaproteobacteria</taxon>
        <taxon>Rhodospirillales</taxon>
        <taxon>Rhodospirillaceae</taxon>
        <taxon>Ferrovibrio</taxon>
    </lineage>
</organism>
<gene>
    <name evidence="1" type="ORF">ACFOOQ_05535</name>
</gene>
<name>A0ABV7VFM3_9PROT</name>
<dbReference type="RefSeq" id="WP_379722735.1">
    <property type="nucleotide sequence ID" value="NZ_JBHRYJ010000001.1"/>
</dbReference>
<dbReference type="Gene3D" id="1.10.10.10">
    <property type="entry name" value="Winged helix-like DNA-binding domain superfamily/Winged helix DNA-binding domain"/>
    <property type="match status" value="1"/>
</dbReference>